<evidence type="ECO:0000256" key="5">
    <source>
        <dbReference type="ARBA" id="ARBA00034531"/>
    </source>
</evidence>
<dbReference type="Proteomes" id="UP000584867">
    <property type="component" value="Unassembled WGS sequence"/>
</dbReference>
<evidence type="ECO:0000256" key="6">
    <source>
        <dbReference type="ARBA" id="ARBA00047939"/>
    </source>
</evidence>
<dbReference type="InterPro" id="IPR003812">
    <property type="entry name" value="Fido"/>
</dbReference>
<evidence type="ECO:0000256" key="4">
    <source>
        <dbReference type="ARBA" id="ARBA00022840"/>
    </source>
</evidence>
<keyword evidence="4" id="KW-0067">ATP-binding</keyword>
<dbReference type="EMBL" id="JACHIO010000016">
    <property type="protein sequence ID" value="MBB5065358.1"/>
    <property type="molecule type" value="Genomic_DNA"/>
</dbReference>
<gene>
    <name evidence="9" type="ORF">HDF15_003726</name>
</gene>
<organism evidence="9 10">
    <name type="scientific">Granulicella mallensis</name>
    <dbReference type="NCBI Taxonomy" id="940614"/>
    <lineage>
        <taxon>Bacteria</taxon>
        <taxon>Pseudomonadati</taxon>
        <taxon>Acidobacteriota</taxon>
        <taxon>Terriglobia</taxon>
        <taxon>Terriglobales</taxon>
        <taxon>Acidobacteriaceae</taxon>
        <taxon>Granulicella</taxon>
    </lineage>
</organism>
<accession>A0A7W8EA86</accession>
<dbReference type="PANTHER" id="PTHR39560:SF1">
    <property type="entry name" value="PROTEIN ADENYLYLTRANSFERASE FIC-RELATED"/>
    <property type="match status" value="1"/>
</dbReference>
<keyword evidence="2" id="KW-0548">Nucleotidyltransferase</keyword>
<evidence type="ECO:0000259" key="8">
    <source>
        <dbReference type="PROSITE" id="PS51459"/>
    </source>
</evidence>
<feature type="domain" description="Fido" evidence="8">
    <location>
        <begin position="55"/>
        <end position="194"/>
    </location>
</feature>
<dbReference type="GO" id="GO:0070733">
    <property type="term" value="F:AMPylase activity"/>
    <property type="evidence" value="ECO:0007669"/>
    <property type="project" value="UniProtKB-EC"/>
</dbReference>
<evidence type="ECO:0000313" key="10">
    <source>
        <dbReference type="Proteomes" id="UP000584867"/>
    </source>
</evidence>
<evidence type="ECO:0000256" key="1">
    <source>
        <dbReference type="ARBA" id="ARBA00022679"/>
    </source>
</evidence>
<dbReference type="PANTHER" id="PTHR39560">
    <property type="entry name" value="PROTEIN ADENYLYLTRANSFERASE FIC-RELATED"/>
    <property type="match status" value="1"/>
</dbReference>
<evidence type="ECO:0000313" key="9">
    <source>
        <dbReference type="EMBL" id="MBB5065358.1"/>
    </source>
</evidence>
<dbReference type="Pfam" id="PF02661">
    <property type="entry name" value="Fic"/>
    <property type="match status" value="1"/>
</dbReference>
<proteinExistence type="predicted"/>
<dbReference type="SUPFAM" id="SSF140931">
    <property type="entry name" value="Fic-like"/>
    <property type="match status" value="1"/>
</dbReference>
<comment type="catalytic activity">
    <reaction evidence="6">
        <text>L-threonyl-[protein] + ATP = 3-O-(5'-adenylyl)-L-threonyl-[protein] + diphosphate</text>
        <dbReference type="Rhea" id="RHEA:54292"/>
        <dbReference type="Rhea" id="RHEA-COMP:11060"/>
        <dbReference type="Rhea" id="RHEA-COMP:13847"/>
        <dbReference type="ChEBI" id="CHEBI:30013"/>
        <dbReference type="ChEBI" id="CHEBI:30616"/>
        <dbReference type="ChEBI" id="CHEBI:33019"/>
        <dbReference type="ChEBI" id="CHEBI:138113"/>
        <dbReference type="EC" id="2.7.7.108"/>
    </reaction>
</comment>
<sequence length="206" mass="23143">MRSTGFENDPQSERGSNCPRNRFGYTSYSELYRVEAAFCIRRGHELEQRVIDGKFDSGHLRKIHWFLFRDIFPWAGEFRVVMIAKPGGAPFAPPVNIASALAEALEKLKQENYLRGLGRSAFAHRAAYYLGEINAIHPFREGNGRTQREFIRQLAGVAGHPLSWAGFTQEQMVAASILSHTRGDNAELATIIETSMKQAAEPDSKD</sequence>
<dbReference type="GO" id="GO:0005524">
    <property type="term" value="F:ATP binding"/>
    <property type="evidence" value="ECO:0007669"/>
    <property type="project" value="UniProtKB-KW"/>
</dbReference>
<evidence type="ECO:0000256" key="7">
    <source>
        <dbReference type="ARBA" id="ARBA00048696"/>
    </source>
</evidence>
<keyword evidence="1" id="KW-0808">Transferase</keyword>
<dbReference type="RefSeq" id="WP_184257984.1">
    <property type="nucleotide sequence ID" value="NZ_JACHIO010000016.1"/>
</dbReference>
<dbReference type="AlphaFoldDB" id="A0A7W8EA86"/>
<comment type="caution">
    <text evidence="9">The sequence shown here is derived from an EMBL/GenBank/DDBJ whole genome shotgun (WGS) entry which is preliminary data.</text>
</comment>
<name>A0A7W8EA86_9BACT</name>
<keyword evidence="3" id="KW-0547">Nucleotide-binding</keyword>
<dbReference type="Gene3D" id="1.10.3290.10">
    <property type="entry name" value="Fido-like domain"/>
    <property type="match status" value="1"/>
</dbReference>
<dbReference type="EC" id="2.7.7.108" evidence="5"/>
<evidence type="ECO:0000256" key="2">
    <source>
        <dbReference type="ARBA" id="ARBA00022695"/>
    </source>
</evidence>
<protein>
    <recommendedName>
        <fullName evidence="5">protein adenylyltransferase</fullName>
        <ecNumber evidence="5">2.7.7.108</ecNumber>
    </recommendedName>
</protein>
<dbReference type="PROSITE" id="PS51459">
    <property type="entry name" value="FIDO"/>
    <property type="match status" value="1"/>
</dbReference>
<reference evidence="9 10" key="1">
    <citation type="submission" date="2020-08" db="EMBL/GenBank/DDBJ databases">
        <title>Genomic Encyclopedia of Type Strains, Phase IV (KMG-V): Genome sequencing to study the core and pangenomes of soil and plant-associated prokaryotes.</title>
        <authorList>
            <person name="Whitman W."/>
        </authorList>
    </citation>
    <scope>NUCLEOTIDE SEQUENCE [LARGE SCALE GENOMIC DNA]</scope>
    <source>
        <strain evidence="9 10">X5P3</strain>
    </source>
</reference>
<evidence type="ECO:0000256" key="3">
    <source>
        <dbReference type="ARBA" id="ARBA00022741"/>
    </source>
</evidence>
<dbReference type="InterPro" id="IPR036597">
    <property type="entry name" value="Fido-like_dom_sf"/>
</dbReference>
<dbReference type="GO" id="GO:0051302">
    <property type="term" value="P:regulation of cell division"/>
    <property type="evidence" value="ECO:0007669"/>
    <property type="project" value="TreeGrafter"/>
</dbReference>
<comment type="catalytic activity">
    <reaction evidence="7">
        <text>L-tyrosyl-[protein] + ATP = O-(5'-adenylyl)-L-tyrosyl-[protein] + diphosphate</text>
        <dbReference type="Rhea" id="RHEA:54288"/>
        <dbReference type="Rhea" id="RHEA-COMP:10136"/>
        <dbReference type="Rhea" id="RHEA-COMP:13846"/>
        <dbReference type="ChEBI" id="CHEBI:30616"/>
        <dbReference type="ChEBI" id="CHEBI:33019"/>
        <dbReference type="ChEBI" id="CHEBI:46858"/>
        <dbReference type="ChEBI" id="CHEBI:83624"/>
        <dbReference type="EC" id="2.7.7.108"/>
    </reaction>
</comment>